<feature type="chain" id="PRO_5004975002" evidence="2">
    <location>
        <begin position="20"/>
        <end position="258"/>
    </location>
</feature>
<dbReference type="Proteomes" id="UP000023152">
    <property type="component" value="Unassembled WGS sequence"/>
</dbReference>
<evidence type="ECO:0000256" key="2">
    <source>
        <dbReference type="SAM" id="SignalP"/>
    </source>
</evidence>
<protein>
    <submittedName>
        <fullName evidence="3">Uncharacterized protein</fullName>
    </submittedName>
</protein>
<dbReference type="EMBL" id="ASPP01020835">
    <property type="protein sequence ID" value="ETO13095.1"/>
    <property type="molecule type" value="Genomic_DNA"/>
</dbReference>
<keyword evidence="4" id="KW-1185">Reference proteome</keyword>
<organism evidence="3 4">
    <name type="scientific">Reticulomyxa filosa</name>
    <dbReference type="NCBI Taxonomy" id="46433"/>
    <lineage>
        <taxon>Eukaryota</taxon>
        <taxon>Sar</taxon>
        <taxon>Rhizaria</taxon>
        <taxon>Retaria</taxon>
        <taxon>Foraminifera</taxon>
        <taxon>Monothalamids</taxon>
        <taxon>Reticulomyxidae</taxon>
        <taxon>Reticulomyxa</taxon>
    </lineage>
</organism>
<keyword evidence="2" id="KW-0732">Signal</keyword>
<comment type="caution">
    <text evidence="3">The sequence shown here is derived from an EMBL/GenBank/DDBJ whole genome shotgun (WGS) entry which is preliminary data.</text>
</comment>
<sequence length="258" mass="29261">MKLRWIVGILMQSAELCVGFCCDVGKQIECSNDNDSDGEDDTTLPPQVPLPKIKFNIGDYVKLPRGKAVVNTYGRNDTTRGKKYFEANVYRGHFKRRAFISQVSISLVNPFDPKTSNTPFKLKQFKPDDCTVFVNGVVTGDIVVGAAIVNVLGPLIQLNNNSFAMQKDCNQRNRNWKRQLQFEEKVNPIKNRSRLIKYICSCHLNDRYSIDIELSLFVCTFAKRRLISKIRSIPETIATDESDDKKGNPALNSDCEKK</sequence>
<gene>
    <name evidence="3" type="ORF">RFI_24280</name>
</gene>
<evidence type="ECO:0000256" key="1">
    <source>
        <dbReference type="SAM" id="MobiDB-lite"/>
    </source>
</evidence>
<evidence type="ECO:0000313" key="3">
    <source>
        <dbReference type="EMBL" id="ETO13095.1"/>
    </source>
</evidence>
<feature type="signal peptide" evidence="2">
    <location>
        <begin position="1"/>
        <end position="19"/>
    </location>
</feature>
<dbReference type="AlphaFoldDB" id="X6MJ46"/>
<name>X6MJ46_RETFI</name>
<proteinExistence type="predicted"/>
<feature type="region of interest" description="Disordered" evidence="1">
    <location>
        <begin position="239"/>
        <end position="258"/>
    </location>
</feature>
<reference evidence="3 4" key="1">
    <citation type="journal article" date="2013" name="Curr. Biol.">
        <title>The Genome of the Foraminiferan Reticulomyxa filosa.</title>
        <authorList>
            <person name="Glockner G."/>
            <person name="Hulsmann N."/>
            <person name="Schleicher M."/>
            <person name="Noegel A.A."/>
            <person name="Eichinger L."/>
            <person name="Gallinger C."/>
            <person name="Pawlowski J."/>
            <person name="Sierra R."/>
            <person name="Euteneuer U."/>
            <person name="Pillet L."/>
            <person name="Moustafa A."/>
            <person name="Platzer M."/>
            <person name="Groth M."/>
            <person name="Szafranski K."/>
            <person name="Schliwa M."/>
        </authorList>
    </citation>
    <scope>NUCLEOTIDE SEQUENCE [LARGE SCALE GENOMIC DNA]</scope>
</reference>
<accession>X6MJ46</accession>
<feature type="non-terminal residue" evidence="3">
    <location>
        <position position="258"/>
    </location>
</feature>
<evidence type="ECO:0000313" key="4">
    <source>
        <dbReference type="Proteomes" id="UP000023152"/>
    </source>
</evidence>